<evidence type="ECO:0000313" key="9">
    <source>
        <dbReference type="Proteomes" id="UP000030588"/>
    </source>
</evidence>
<dbReference type="Proteomes" id="UP000030588">
    <property type="component" value="Unassembled WGS sequence"/>
</dbReference>
<dbReference type="PANTHER" id="PTHR33545:SF9">
    <property type="entry name" value="UPF0750 MEMBRANE PROTEIN YITE"/>
    <property type="match status" value="1"/>
</dbReference>
<gene>
    <name evidence="8" type="ORF">G4D61_00125</name>
    <name evidence="7" type="ORF">NG54_01010</name>
</gene>
<dbReference type="InterPro" id="IPR003740">
    <property type="entry name" value="YitT"/>
</dbReference>
<dbReference type="EMBL" id="JRUN01000002">
    <property type="protein sequence ID" value="KHD86804.1"/>
    <property type="molecule type" value="Genomic_DNA"/>
</dbReference>
<reference evidence="7 9" key="1">
    <citation type="submission" date="2014-10" db="EMBL/GenBank/DDBJ databases">
        <title>Draft genome of phytase producing Bacillus ginsengihumi strain M2.11.</title>
        <authorList>
            <person name="Toymentseva A."/>
            <person name="Boulygina E.A."/>
            <person name="Kazakov S.V."/>
            <person name="Kayumov I."/>
            <person name="Suleimanova A.D."/>
            <person name="Mardanova A.M."/>
            <person name="Maria S.N."/>
            <person name="Sergey M.Y."/>
            <person name="Sharipova M.R."/>
        </authorList>
    </citation>
    <scope>NUCLEOTIDE SEQUENCE [LARGE SCALE GENOMIC DNA]</scope>
    <source>
        <strain evidence="7 9">M2.11</strain>
    </source>
</reference>
<dbReference type="GO" id="GO:0005886">
    <property type="term" value="C:plasma membrane"/>
    <property type="evidence" value="ECO:0007669"/>
    <property type="project" value="UniProtKB-SubCell"/>
</dbReference>
<evidence type="ECO:0000256" key="3">
    <source>
        <dbReference type="ARBA" id="ARBA00022692"/>
    </source>
</evidence>
<sequence length="204" mass="22541">MIWRKYCFIIAGAIIQGFAMGVFLFPHSIPSGGAGGITVLLNHWFNIPMSIGLWIVNASMLMVAVHYLGTESALGTLIGITITSLSVNFFEENVYIPYINSWFDLFIGSLILGIGVGTLLREGVSQGGIGILALIISRSRGIAPGKPLFWINGFIFVLTAYVINWQIVIQAVICQWLSTRVVDLIYELRIRNTLIALKLLPRKK</sequence>
<feature type="transmembrane region" description="Helical" evidence="6">
    <location>
        <begin position="148"/>
        <end position="168"/>
    </location>
</feature>
<organism evidence="7 9">
    <name type="scientific">Heyndrickxia ginsengihumi</name>
    <dbReference type="NCBI Taxonomy" id="363870"/>
    <lineage>
        <taxon>Bacteria</taxon>
        <taxon>Bacillati</taxon>
        <taxon>Bacillota</taxon>
        <taxon>Bacilli</taxon>
        <taxon>Bacillales</taxon>
        <taxon>Bacillaceae</taxon>
        <taxon>Heyndrickxia</taxon>
    </lineage>
</organism>
<feature type="transmembrane region" description="Helical" evidence="6">
    <location>
        <begin position="72"/>
        <end position="90"/>
    </location>
</feature>
<reference evidence="8 10" key="3">
    <citation type="submission" date="2020-03" db="EMBL/GenBank/DDBJ databases">
        <title>Bacillus aquiflavi sp. nov., isolated from yellow water of strong flavor Chinese baijiu in Yibin region of China.</title>
        <authorList>
            <person name="Xie J."/>
        </authorList>
    </citation>
    <scope>NUCLEOTIDE SEQUENCE [LARGE SCALE GENOMIC DNA]</scope>
    <source>
        <strain evidence="8 10">Gsoil 114</strain>
    </source>
</reference>
<protein>
    <submittedName>
        <fullName evidence="8">YitT family protein</fullName>
    </submittedName>
</protein>
<comment type="caution">
    <text evidence="7">The sequence shown here is derived from an EMBL/GenBank/DDBJ whole genome shotgun (WGS) entry which is preliminary data.</text>
</comment>
<name>A0A0A6VJM8_9BACI</name>
<dbReference type="STRING" id="363870.NG54_01010"/>
<dbReference type="Proteomes" id="UP000476934">
    <property type="component" value="Unassembled WGS sequence"/>
</dbReference>
<dbReference type="Pfam" id="PF02588">
    <property type="entry name" value="YitT_membrane"/>
    <property type="match status" value="1"/>
</dbReference>
<accession>A0A0A6VJM8</accession>
<evidence type="ECO:0000256" key="4">
    <source>
        <dbReference type="ARBA" id="ARBA00022989"/>
    </source>
</evidence>
<dbReference type="PANTHER" id="PTHR33545">
    <property type="entry name" value="UPF0750 MEMBRANE PROTEIN YITT-RELATED"/>
    <property type="match status" value="1"/>
</dbReference>
<keyword evidence="10" id="KW-1185">Reference proteome</keyword>
<feature type="transmembrane region" description="Helical" evidence="6">
    <location>
        <begin position="45"/>
        <end position="65"/>
    </location>
</feature>
<dbReference type="OrthoDB" id="2182285at2"/>
<keyword evidence="3 6" id="KW-0812">Transmembrane</keyword>
<evidence type="ECO:0000313" key="10">
    <source>
        <dbReference type="Proteomes" id="UP000476934"/>
    </source>
</evidence>
<keyword evidence="4 6" id="KW-1133">Transmembrane helix</keyword>
<comment type="subcellular location">
    <subcellularLocation>
        <location evidence="1">Cell membrane</location>
        <topology evidence="1">Multi-pass membrane protein</topology>
    </subcellularLocation>
</comment>
<evidence type="ECO:0000256" key="2">
    <source>
        <dbReference type="ARBA" id="ARBA00022475"/>
    </source>
</evidence>
<evidence type="ECO:0000313" key="7">
    <source>
        <dbReference type="EMBL" id="KHD86804.1"/>
    </source>
</evidence>
<evidence type="ECO:0000256" key="5">
    <source>
        <dbReference type="ARBA" id="ARBA00023136"/>
    </source>
</evidence>
<dbReference type="InterPro" id="IPR051461">
    <property type="entry name" value="UPF0750_membrane"/>
</dbReference>
<keyword evidence="2" id="KW-1003">Cell membrane</keyword>
<feature type="transmembrane region" description="Helical" evidence="6">
    <location>
        <begin position="7"/>
        <end position="25"/>
    </location>
</feature>
<dbReference type="AlphaFoldDB" id="A0A0A6VJM8"/>
<evidence type="ECO:0000256" key="1">
    <source>
        <dbReference type="ARBA" id="ARBA00004651"/>
    </source>
</evidence>
<evidence type="ECO:0000313" key="8">
    <source>
        <dbReference type="EMBL" id="NEY18372.1"/>
    </source>
</evidence>
<evidence type="ECO:0000256" key="6">
    <source>
        <dbReference type="SAM" id="Phobius"/>
    </source>
</evidence>
<proteinExistence type="predicted"/>
<reference evidence="8" key="2">
    <citation type="submission" date="2020-02" db="EMBL/GenBank/DDBJ databases">
        <authorList>
            <person name="Feng H."/>
        </authorList>
    </citation>
    <scope>NUCLEOTIDE SEQUENCE [LARGE SCALE GENOMIC DNA]</scope>
    <source>
        <strain evidence="8">Gsoil 114</strain>
    </source>
</reference>
<dbReference type="EMBL" id="JAAIWK010000001">
    <property type="protein sequence ID" value="NEY18372.1"/>
    <property type="molecule type" value="Genomic_DNA"/>
</dbReference>
<keyword evidence="5 6" id="KW-0472">Membrane</keyword>